<dbReference type="SUPFAM" id="SSF53167">
    <property type="entry name" value="Purine and uridine phosphorylases"/>
    <property type="match status" value="1"/>
</dbReference>
<dbReference type="PANTHER" id="PTHR46082">
    <property type="entry name" value="ATP/GTP-BINDING PROTEIN-RELATED"/>
    <property type="match status" value="1"/>
</dbReference>
<dbReference type="AlphaFoldDB" id="A0A9X0BAG5"/>
<evidence type="ECO:0000259" key="1">
    <source>
        <dbReference type="Pfam" id="PF01048"/>
    </source>
</evidence>
<keyword evidence="3" id="KW-1185">Reference proteome</keyword>
<dbReference type="GO" id="GO:0009116">
    <property type="term" value="P:nucleoside metabolic process"/>
    <property type="evidence" value="ECO:0007669"/>
    <property type="project" value="InterPro"/>
</dbReference>
<dbReference type="InterPro" id="IPR053137">
    <property type="entry name" value="NLR-like"/>
</dbReference>
<dbReference type="Proteomes" id="UP001147747">
    <property type="component" value="Unassembled WGS sequence"/>
</dbReference>
<reference evidence="2" key="2">
    <citation type="journal article" date="2023" name="IMA Fungus">
        <title>Comparative genomic study of the Penicillium genus elucidates a diverse pangenome and 15 lateral gene transfer events.</title>
        <authorList>
            <person name="Petersen C."/>
            <person name="Sorensen T."/>
            <person name="Nielsen M.R."/>
            <person name="Sondergaard T.E."/>
            <person name="Sorensen J.L."/>
            <person name="Fitzpatrick D.A."/>
            <person name="Frisvad J.C."/>
            <person name="Nielsen K.L."/>
        </authorList>
    </citation>
    <scope>NUCLEOTIDE SEQUENCE</scope>
    <source>
        <strain evidence="2">IBT 29677</strain>
    </source>
</reference>
<dbReference type="RefSeq" id="XP_056489764.1">
    <property type="nucleotide sequence ID" value="XM_056630462.1"/>
</dbReference>
<gene>
    <name evidence="2" type="ORF">N7509_005825</name>
</gene>
<evidence type="ECO:0000313" key="3">
    <source>
        <dbReference type="Proteomes" id="UP001147747"/>
    </source>
</evidence>
<feature type="domain" description="Nucleoside phosphorylase" evidence="1">
    <location>
        <begin position="48"/>
        <end position="277"/>
    </location>
</feature>
<evidence type="ECO:0000313" key="2">
    <source>
        <dbReference type="EMBL" id="KAJ5397712.1"/>
    </source>
</evidence>
<protein>
    <recommendedName>
        <fullName evidence="1">Nucleoside phosphorylase domain-containing protein</fullName>
    </recommendedName>
</protein>
<name>A0A9X0BAG5_9EURO</name>
<dbReference type="EMBL" id="JAPZBU010000006">
    <property type="protein sequence ID" value="KAJ5397712.1"/>
    <property type="molecule type" value="Genomic_DNA"/>
</dbReference>
<dbReference type="PANTHER" id="PTHR46082:SF6">
    <property type="entry name" value="AAA+ ATPASE DOMAIN-CONTAINING PROTEIN-RELATED"/>
    <property type="match status" value="1"/>
</dbReference>
<accession>A0A9X0BAG5</accession>
<organism evidence="2 3">
    <name type="scientific">Penicillium cosmopolitanum</name>
    <dbReference type="NCBI Taxonomy" id="1131564"/>
    <lineage>
        <taxon>Eukaryota</taxon>
        <taxon>Fungi</taxon>
        <taxon>Dikarya</taxon>
        <taxon>Ascomycota</taxon>
        <taxon>Pezizomycotina</taxon>
        <taxon>Eurotiomycetes</taxon>
        <taxon>Eurotiomycetidae</taxon>
        <taxon>Eurotiales</taxon>
        <taxon>Aspergillaceae</taxon>
        <taxon>Penicillium</taxon>
    </lineage>
</organism>
<dbReference type="GeneID" id="81369442"/>
<dbReference type="GO" id="GO:0003824">
    <property type="term" value="F:catalytic activity"/>
    <property type="evidence" value="ECO:0007669"/>
    <property type="project" value="InterPro"/>
</dbReference>
<dbReference type="OrthoDB" id="20872at2759"/>
<comment type="caution">
    <text evidence="2">The sequence shown here is derived from an EMBL/GenBank/DDBJ whole genome shotgun (WGS) entry which is preliminary data.</text>
</comment>
<dbReference type="Pfam" id="PF01048">
    <property type="entry name" value="PNP_UDP_1"/>
    <property type="match status" value="1"/>
</dbReference>
<reference evidence="2" key="1">
    <citation type="submission" date="2022-12" db="EMBL/GenBank/DDBJ databases">
        <authorList>
            <person name="Petersen C."/>
        </authorList>
    </citation>
    <scope>NUCLEOTIDE SEQUENCE</scope>
    <source>
        <strain evidence="2">IBT 29677</strain>
    </source>
</reference>
<dbReference type="InterPro" id="IPR035994">
    <property type="entry name" value="Nucleoside_phosphorylase_sf"/>
</dbReference>
<sequence length="306" mass="33879">MADQVVRAWPSTGYAVKLDHYEFAIICALPREPHRAFQYCPSLPTRDGKESAASAASSLQISFPSISLTLVVGICGGVPFPAPGTELILGDVVISHQVLKFDFGRQYPDRFEQRGGVQDTLDRSNRSLRSLISGLQIKSSRIEFQKMHTRYLQDVGEKGSIWQYPGVDQDRLFPSSSDLKDTSNAAESIDDLVQRHRLTGDNPKPRLHFGPIGSTDTVMKSAKHRDDLAQGSQLVGFEMEGSGVCNNLSCIIIKGVCDYADSHKTKVWQDYAAASAACATKSFLEFLATKKCECRGRYPLDKDFHR</sequence>
<proteinExistence type="predicted"/>
<dbReference type="Gene3D" id="3.40.50.1580">
    <property type="entry name" value="Nucleoside phosphorylase domain"/>
    <property type="match status" value="1"/>
</dbReference>
<dbReference type="InterPro" id="IPR000845">
    <property type="entry name" value="Nucleoside_phosphorylase_d"/>
</dbReference>